<dbReference type="AlphaFoldDB" id="A0A5N0EB45"/>
<accession>A0A5N0EB45</accession>
<dbReference type="Proteomes" id="UP000323876">
    <property type="component" value="Unassembled WGS sequence"/>
</dbReference>
<reference evidence="1 2" key="1">
    <citation type="submission" date="2019-09" db="EMBL/GenBank/DDBJ databases">
        <authorList>
            <person name="Wang X."/>
        </authorList>
    </citation>
    <scope>NUCLEOTIDE SEQUENCE [LARGE SCALE GENOMIC DNA]</scope>
    <source>
        <strain evidence="1 2">CICC 11023</strain>
    </source>
</reference>
<protein>
    <submittedName>
        <fullName evidence="1">Phosphohydrolase</fullName>
    </submittedName>
</protein>
<dbReference type="EMBL" id="VXLC01000015">
    <property type="protein sequence ID" value="KAA8885699.1"/>
    <property type="molecule type" value="Genomic_DNA"/>
</dbReference>
<evidence type="ECO:0000313" key="1">
    <source>
        <dbReference type="EMBL" id="KAA8885699.1"/>
    </source>
</evidence>
<gene>
    <name evidence="1" type="ORF">F3087_29155</name>
</gene>
<comment type="caution">
    <text evidence="1">The sequence shown here is derived from an EMBL/GenBank/DDBJ whole genome shotgun (WGS) entry which is preliminary data.</text>
</comment>
<dbReference type="RefSeq" id="WP_150405257.1">
    <property type="nucleotide sequence ID" value="NZ_VXLC01000015.1"/>
</dbReference>
<evidence type="ECO:0000313" key="2">
    <source>
        <dbReference type="Proteomes" id="UP000323876"/>
    </source>
</evidence>
<keyword evidence="2" id="KW-1185">Reference proteome</keyword>
<name>A0A5N0EB45_9NOCA</name>
<keyword evidence="1" id="KW-0378">Hydrolase</keyword>
<dbReference type="GO" id="GO:0016787">
    <property type="term" value="F:hydrolase activity"/>
    <property type="evidence" value="ECO:0007669"/>
    <property type="project" value="UniProtKB-KW"/>
</dbReference>
<organism evidence="1 2">
    <name type="scientific">Nocardia colli</name>
    <dbReference type="NCBI Taxonomy" id="2545717"/>
    <lineage>
        <taxon>Bacteria</taxon>
        <taxon>Bacillati</taxon>
        <taxon>Actinomycetota</taxon>
        <taxon>Actinomycetes</taxon>
        <taxon>Mycobacteriales</taxon>
        <taxon>Nocardiaceae</taxon>
        <taxon>Nocardia</taxon>
    </lineage>
</organism>
<dbReference type="OrthoDB" id="459260at2"/>
<sequence>MAKTLELAVGRGLDPWTAELGADRAAYTNHVLRVLSFCDALSGQTPGDPDGPSGRIEFLTAAIFHDLGVWTSNTFDYLAPSIQLAHQWLTDQRREDLIPLVSTMIDDHHKIRHATGSPPEVELFRRADTVDVTAGLRRFGMTRGDYRTVTRRYPDSGFRRRLAQLAVRRIRGHPFSPLPMVKW</sequence>
<dbReference type="SUPFAM" id="SSF109604">
    <property type="entry name" value="HD-domain/PDEase-like"/>
    <property type="match status" value="1"/>
</dbReference>
<proteinExistence type="predicted"/>
<dbReference type="Gene3D" id="1.10.3210.10">
    <property type="entry name" value="Hypothetical protein af1432"/>
    <property type="match status" value="1"/>
</dbReference>